<dbReference type="PANTHER" id="PTHR43470:SF5">
    <property type="entry name" value="PHOSPHATE TRANSPORT SYSTEM PERMEASE PROTEIN PSTA"/>
    <property type="match status" value="1"/>
</dbReference>
<dbReference type="NCBIfam" id="TIGR00974">
    <property type="entry name" value="3a0107s02c"/>
    <property type="match status" value="1"/>
</dbReference>
<dbReference type="EMBL" id="VXPY01000093">
    <property type="protein sequence ID" value="MYD91212.1"/>
    <property type="molecule type" value="Genomic_DNA"/>
</dbReference>
<comment type="similarity">
    <text evidence="2 8">Belongs to the binding-protein-dependent transport system permease family. CysTW subfamily.</text>
</comment>
<dbReference type="InterPro" id="IPR000515">
    <property type="entry name" value="MetI-like"/>
</dbReference>
<feature type="transmembrane region" description="Helical" evidence="8">
    <location>
        <begin position="280"/>
        <end position="302"/>
    </location>
</feature>
<dbReference type="InterPro" id="IPR035906">
    <property type="entry name" value="MetI-like_sf"/>
</dbReference>
<dbReference type="PANTHER" id="PTHR43470">
    <property type="entry name" value="PHOSPHATE TRANSPORT SYSTEM PERMEASE PROTEIN PSTA-RELATED"/>
    <property type="match status" value="1"/>
</dbReference>
<comment type="subcellular location">
    <subcellularLocation>
        <location evidence="1 8">Cell membrane</location>
        <topology evidence="1 8">Multi-pass membrane protein</topology>
    </subcellularLocation>
</comment>
<comment type="caution">
    <text evidence="8">Lacks conserved residue(s) required for the propagation of feature annotation.</text>
</comment>
<evidence type="ECO:0000256" key="1">
    <source>
        <dbReference type="ARBA" id="ARBA00004651"/>
    </source>
</evidence>
<evidence type="ECO:0000256" key="6">
    <source>
        <dbReference type="ARBA" id="ARBA00022989"/>
    </source>
</evidence>
<gene>
    <name evidence="10" type="primary">pstA</name>
    <name evidence="10" type="ORF">F4Y08_12895</name>
</gene>
<keyword evidence="3" id="KW-0813">Transport</keyword>
<dbReference type="AlphaFoldDB" id="A0A6B1DX39"/>
<dbReference type="PROSITE" id="PS50928">
    <property type="entry name" value="ABC_TM1"/>
    <property type="match status" value="1"/>
</dbReference>
<keyword evidence="5 8" id="KW-0812">Transmembrane</keyword>
<evidence type="ECO:0000256" key="2">
    <source>
        <dbReference type="ARBA" id="ARBA00007069"/>
    </source>
</evidence>
<evidence type="ECO:0000256" key="8">
    <source>
        <dbReference type="RuleBase" id="RU363043"/>
    </source>
</evidence>
<dbReference type="GO" id="GO:0035435">
    <property type="term" value="P:phosphate ion transmembrane transport"/>
    <property type="evidence" value="ECO:0007669"/>
    <property type="project" value="InterPro"/>
</dbReference>
<feature type="transmembrane region" description="Helical" evidence="8">
    <location>
        <begin position="81"/>
        <end position="102"/>
    </location>
</feature>
<dbReference type="CDD" id="cd06261">
    <property type="entry name" value="TM_PBP2"/>
    <property type="match status" value="1"/>
</dbReference>
<evidence type="ECO:0000256" key="5">
    <source>
        <dbReference type="ARBA" id="ARBA00022692"/>
    </source>
</evidence>
<accession>A0A6B1DX39</accession>
<evidence type="ECO:0000256" key="4">
    <source>
        <dbReference type="ARBA" id="ARBA00022475"/>
    </source>
</evidence>
<dbReference type="InterPro" id="IPR005672">
    <property type="entry name" value="Phosphate_PstA"/>
</dbReference>
<name>A0A6B1DX39_9CHLR</name>
<keyword evidence="6 8" id="KW-1133">Transmembrane helix</keyword>
<evidence type="ECO:0000259" key="9">
    <source>
        <dbReference type="PROSITE" id="PS50928"/>
    </source>
</evidence>
<keyword evidence="7 8" id="KW-0472">Membrane</keyword>
<dbReference type="GO" id="GO:0005315">
    <property type="term" value="F:phosphate transmembrane transporter activity"/>
    <property type="evidence" value="ECO:0007669"/>
    <property type="project" value="InterPro"/>
</dbReference>
<dbReference type="Gene3D" id="1.10.3720.10">
    <property type="entry name" value="MetI-like"/>
    <property type="match status" value="1"/>
</dbReference>
<evidence type="ECO:0000256" key="7">
    <source>
        <dbReference type="ARBA" id="ARBA00023136"/>
    </source>
</evidence>
<evidence type="ECO:0000256" key="3">
    <source>
        <dbReference type="ARBA" id="ARBA00022448"/>
    </source>
</evidence>
<feature type="domain" description="ABC transmembrane type-1" evidence="9">
    <location>
        <begin position="77"/>
        <end position="298"/>
    </location>
</feature>
<evidence type="ECO:0000313" key="10">
    <source>
        <dbReference type="EMBL" id="MYD91212.1"/>
    </source>
</evidence>
<protein>
    <recommendedName>
        <fullName evidence="8">Phosphate transport system permease protein PstA</fullName>
    </recommendedName>
</protein>
<reference evidence="10" key="1">
    <citation type="submission" date="2019-09" db="EMBL/GenBank/DDBJ databases">
        <title>Characterisation of the sponge microbiome using genome-centric metagenomics.</title>
        <authorList>
            <person name="Engelberts J.P."/>
            <person name="Robbins S.J."/>
            <person name="De Goeij J.M."/>
            <person name="Aranda M."/>
            <person name="Bell S.C."/>
            <person name="Webster N.S."/>
        </authorList>
    </citation>
    <scope>NUCLEOTIDE SEQUENCE</scope>
    <source>
        <strain evidence="10">SB0662_bin_9</strain>
    </source>
</reference>
<dbReference type="GO" id="GO:0005886">
    <property type="term" value="C:plasma membrane"/>
    <property type="evidence" value="ECO:0007669"/>
    <property type="project" value="UniProtKB-SubCell"/>
</dbReference>
<dbReference type="SUPFAM" id="SSF161098">
    <property type="entry name" value="MetI-like"/>
    <property type="match status" value="1"/>
</dbReference>
<dbReference type="Pfam" id="PF00528">
    <property type="entry name" value="BPD_transp_1"/>
    <property type="match status" value="1"/>
</dbReference>
<feature type="transmembrane region" description="Helical" evidence="8">
    <location>
        <begin position="122"/>
        <end position="142"/>
    </location>
</feature>
<sequence>MAERSRSNLLSLVEERVKEPEVLATFNLRESLVQPAEIKAFADVEGAVASFHSWLTPGFLVRPQSANAAISGIRTALLGSLWVIAITICFSVPLGIGAAIYLEEFSTRNWFGRIVETNINNLAGVPSIIYGMLGLVIFVRALTQITSGSLFGTVSADEASGRTILSAGLTLGLLILPVIIINGQEAIRAVPDSLREAAYGVGCTRWQCVRWHVLPMAVPGILTGAILAVSRALGETAPLVVIGAATFISVDPTSPFAKFTVLPIQIYQWTARPQAEFRNIAAAAILVLLALLLVTNATAVLLRNRAESQRM</sequence>
<keyword evidence="4 8" id="KW-1003">Cell membrane</keyword>
<feature type="transmembrane region" description="Helical" evidence="8">
    <location>
        <begin position="163"/>
        <end position="181"/>
    </location>
</feature>
<proteinExistence type="inferred from homology"/>
<comment type="caution">
    <text evidence="10">The sequence shown here is derived from an EMBL/GenBank/DDBJ whole genome shotgun (WGS) entry which is preliminary data.</text>
</comment>
<organism evidence="10">
    <name type="scientific">Caldilineaceae bacterium SB0662_bin_9</name>
    <dbReference type="NCBI Taxonomy" id="2605258"/>
    <lineage>
        <taxon>Bacteria</taxon>
        <taxon>Bacillati</taxon>
        <taxon>Chloroflexota</taxon>
        <taxon>Caldilineae</taxon>
        <taxon>Caldilineales</taxon>
        <taxon>Caldilineaceae</taxon>
    </lineage>
</organism>